<organism evidence="6 7">
    <name type="scientific">Tieghemiomyces parasiticus</name>
    <dbReference type="NCBI Taxonomy" id="78921"/>
    <lineage>
        <taxon>Eukaryota</taxon>
        <taxon>Fungi</taxon>
        <taxon>Fungi incertae sedis</taxon>
        <taxon>Zoopagomycota</taxon>
        <taxon>Kickxellomycotina</taxon>
        <taxon>Dimargaritomycetes</taxon>
        <taxon>Dimargaritales</taxon>
        <taxon>Dimargaritaceae</taxon>
        <taxon>Tieghemiomyces</taxon>
    </lineage>
</organism>
<comment type="subcellular location">
    <subcellularLocation>
        <location evidence="1">Nucleus</location>
    </subcellularLocation>
</comment>
<reference evidence="6" key="1">
    <citation type="submission" date="2022-07" db="EMBL/GenBank/DDBJ databases">
        <title>Phylogenomic reconstructions and comparative analyses of Kickxellomycotina fungi.</title>
        <authorList>
            <person name="Reynolds N.K."/>
            <person name="Stajich J.E."/>
            <person name="Barry K."/>
            <person name="Grigoriev I.V."/>
            <person name="Crous P."/>
            <person name="Smith M.E."/>
        </authorList>
    </citation>
    <scope>NUCLEOTIDE SEQUENCE</scope>
    <source>
        <strain evidence="6">RSA 861</strain>
    </source>
</reference>
<feature type="domain" description="RNA polymerase Rpb4/RPC9 core" evidence="4">
    <location>
        <begin position="28"/>
        <end position="143"/>
    </location>
</feature>
<protein>
    <submittedName>
        <fullName evidence="6">RNA polymerase B</fullName>
    </submittedName>
</protein>
<proteinExistence type="inferred from homology"/>
<dbReference type="GO" id="GO:0005634">
    <property type="term" value="C:nucleus"/>
    <property type="evidence" value="ECO:0007669"/>
    <property type="project" value="UniProtKB-SubCell"/>
</dbReference>
<dbReference type="InterPro" id="IPR005574">
    <property type="entry name" value="Rpb4/RPC9"/>
</dbReference>
<dbReference type="GO" id="GO:0030880">
    <property type="term" value="C:RNA polymerase complex"/>
    <property type="evidence" value="ECO:0007669"/>
    <property type="project" value="InterPro"/>
</dbReference>
<dbReference type="EMBL" id="JANBPT010000053">
    <property type="protein sequence ID" value="KAJ1928963.1"/>
    <property type="molecule type" value="Genomic_DNA"/>
</dbReference>
<comment type="caution">
    <text evidence="6">The sequence shown here is derived from an EMBL/GenBank/DDBJ whole genome shotgun (WGS) entry which is preliminary data.</text>
</comment>
<keyword evidence="7" id="KW-1185">Reference proteome</keyword>
<dbReference type="EMBL" id="JANBPT010000504">
    <property type="protein sequence ID" value="KAJ1918464.1"/>
    <property type="molecule type" value="Genomic_DNA"/>
</dbReference>
<dbReference type="Pfam" id="PF03874">
    <property type="entry name" value="RNA_pol_Rpb4"/>
    <property type="match status" value="1"/>
</dbReference>
<sequence length="144" mass="16444">MKVTNKKVPVLRRGYVQEEDAAKLILGDDFQEEQCLFISEVKILLDAQRESKTSGDKNVTGVYQSAFDYVNQFARFKNQDTVREVRQFLAEENLESFEVAQLANLCCEEAEEAKALIPSLALKKDDDSLQSLLNEMLTLKKFQT</sequence>
<dbReference type="InterPro" id="IPR006590">
    <property type="entry name" value="RNA_pol_Rpb4/RPC9_core"/>
</dbReference>
<evidence type="ECO:0000259" key="4">
    <source>
        <dbReference type="SMART" id="SM00657"/>
    </source>
</evidence>
<dbReference type="SUPFAM" id="SSF47819">
    <property type="entry name" value="HRDC-like"/>
    <property type="match status" value="1"/>
</dbReference>
<evidence type="ECO:0000256" key="2">
    <source>
        <dbReference type="ARBA" id="ARBA00023242"/>
    </source>
</evidence>
<dbReference type="InterPro" id="IPR038324">
    <property type="entry name" value="Rpb4/RPC9_sf"/>
</dbReference>
<gene>
    <name evidence="6" type="primary">RPB4_1</name>
    <name evidence="5" type="synonym">RPB4_2</name>
    <name evidence="6" type="ORF">IWQ60_001604</name>
    <name evidence="5" type="ORF">IWQ60_007499</name>
</gene>
<dbReference type="GO" id="GO:0000166">
    <property type="term" value="F:nucleotide binding"/>
    <property type="evidence" value="ECO:0007669"/>
    <property type="project" value="InterPro"/>
</dbReference>
<dbReference type="GO" id="GO:0006352">
    <property type="term" value="P:DNA-templated transcription initiation"/>
    <property type="evidence" value="ECO:0007669"/>
    <property type="project" value="InterPro"/>
</dbReference>
<name>A0A9W8AKG3_9FUNG</name>
<comment type="similarity">
    <text evidence="3">Belongs to the eukaryotic RPB4 RNA polymerase subunit family.</text>
</comment>
<dbReference type="PANTHER" id="PTHR21297">
    <property type="entry name" value="DNA-DIRECTED RNA POLYMERASE II"/>
    <property type="match status" value="1"/>
</dbReference>
<dbReference type="AlphaFoldDB" id="A0A9W8AKG3"/>
<accession>A0A9W8AKG3</accession>
<dbReference type="Proteomes" id="UP001150569">
    <property type="component" value="Unassembled WGS sequence"/>
</dbReference>
<evidence type="ECO:0000256" key="3">
    <source>
        <dbReference type="ARBA" id="ARBA00025724"/>
    </source>
</evidence>
<dbReference type="Gene3D" id="1.20.1250.40">
    <property type="match status" value="1"/>
</dbReference>
<dbReference type="InterPro" id="IPR045222">
    <property type="entry name" value="Rpb4-like"/>
</dbReference>
<evidence type="ECO:0000313" key="5">
    <source>
        <dbReference type="EMBL" id="KAJ1918464.1"/>
    </source>
</evidence>
<dbReference type="SMART" id="SM00657">
    <property type="entry name" value="RPOL4c"/>
    <property type="match status" value="1"/>
</dbReference>
<keyword evidence="2" id="KW-0539">Nucleus</keyword>
<dbReference type="OrthoDB" id="2186918at2759"/>
<dbReference type="InterPro" id="IPR010997">
    <property type="entry name" value="HRDC-like_sf"/>
</dbReference>
<evidence type="ECO:0000313" key="7">
    <source>
        <dbReference type="Proteomes" id="UP001150569"/>
    </source>
</evidence>
<evidence type="ECO:0000256" key="1">
    <source>
        <dbReference type="ARBA" id="ARBA00004123"/>
    </source>
</evidence>
<evidence type="ECO:0000313" key="6">
    <source>
        <dbReference type="EMBL" id="KAJ1928963.1"/>
    </source>
</evidence>